<evidence type="ECO:0000313" key="6">
    <source>
        <dbReference type="EMBL" id="KEO90629.1"/>
    </source>
</evidence>
<sequence>MGIETQKTFCRFCHANCAMIVDVEVTGDGTRKVVEVRGDPDDPAYGGYTCLKGRELPDSHNAEHRLKHSLVRNEAGEFVETPMDDALAHVADELRRIINEHGPHSVAVFMGSGGFQNSAAMAASLSFAQGIGSRNFYTSVTLDQPAKVYTTMRYGRWMGGPNTFSESDVAMFIGNNPVVSHYAPVGGVPPFSPSRRIRDRQAQGMKLIVADPRESDVARLADLYLPVKPGEDPALLAGMLNVIITEEIYDRNFVAAHVDGFDELARAVATMTPEVAAERAGLEPDQIIAAARMFAGGTKGCAVTGTGPEMAGNGTLTEYLVTCLNTVCARFKQEGEKAAIPGVFTPQQGPRRAQVAPPVPMFGAEGMPKSRFRGLGHLGWEMPCNVLADEILTPGEGQVRAFISVGGNPVVGFPDQQKMVRALDDLDLFVQIDPWMSASAKRADVVLAPSQCLEREDITNLSEWWHEEPYARYVEAVATPPGDVIDEWEMFWTLAKHLGTPMNLAGGPLPMDRKPTKEEFLDLSVAGCLVPPSQVRRDCAANAGAAVVYSDKHPLVDPADKGEFHRFDLACGDMPAAILRYADNPPLKAGYDFKLISRRSKTRFNSIGHPLKKLQEKTTTNPAYIHPDDIAALGLVEGGIVEISSPHATIHGVVKASDKVRRGLVSMAHAYGDADASKEDVRTRGSSTNRLTSDTVDIDPITGQALQSAIPVKLVAA</sequence>
<evidence type="ECO:0000256" key="1">
    <source>
        <dbReference type="ARBA" id="ARBA00010312"/>
    </source>
</evidence>
<dbReference type="Gene3D" id="3.40.228.10">
    <property type="entry name" value="Dimethylsulfoxide Reductase, domain 2"/>
    <property type="match status" value="1"/>
</dbReference>
<dbReference type="SUPFAM" id="SSF53706">
    <property type="entry name" value="Formate dehydrogenase/DMSO reductase, domains 1-3"/>
    <property type="match status" value="1"/>
</dbReference>
<protein>
    <recommendedName>
        <fullName evidence="5">4Fe-4S Mo/W bis-MGD-type domain-containing protein</fullName>
    </recommendedName>
</protein>
<dbReference type="Proteomes" id="UP000027866">
    <property type="component" value="Unassembled WGS sequence"/>
</dbReference>
<dbReference type="PANTHER" id="PTHR43742">
    <property type="entry name" value="TRIMETHYLAMINE-N-OXIDE REDUCTASE"/>
    <property type="match status" value="1"/>
</dbReference>
<dbReference type="GO" id="GO:0051536">
    <property type="term" value="F:iron-sulfur cluster binding"/>
    <property type="evidence" value="ECO:0007669"/>
    <property type="project" value="UniProtKB-KW"/>
</dbReference>
<evidence type="ECO:0000256" key="2">
    <source>
        <dbReference type="ARBA" id="ARBA00022723"/>
    </source>
</evidence>
<dbReference type="OrthoDB" id="9759518at2"/>
<evidence type="ECO:0000259" key="5">
    <source>
        <dbReference type="PROSITE" id="PS51669"/>
    </source>
</evidence>
<dbReference type="AlphaFoldDB" id="A0A074MB55"/>
<dbReference type="SMART" id="SM00926">
    <property type="entry name" value="Molybdop_Fe4S4"/>
    <property type="match status" value="1"/>
</dbReference>
<name>A0A074MB55_9SPHN</name>
<dbReference type="GO" id="GO:0046872">
    <property type="term" value="F:metal ion binding"/>
    <property type="evidence" value="ECO:0007669"/>
    <property type="project" value="UniProtKB-KW"/>
</dbReference>
<dbReference type="RefSeq" id="WP_051698351.1">
    <property type="nucleotide sequence ID" value="NZ_CP017057.1"/>
</dbReference>
<dbReference type="GO" id="GO:0016491">
    <property type="term" value="F:oxidoreductase activity"/>
    <property type="evidence" value="ECO:0007669"/>
    <property type="project" value="InterPro"/>
</dbReference>
<dbReference type="SUPFAM" id="SSF50692">
    <property type="entry name" value="ADC-like"/>
    <property type="match status" value="1"/>
</dbReference>
<keyword evidence="7" id="KW-1185">Reference proteome</keyword>
<dbReference type="InterPro" id="IPR006963">
    <property type="entry name" value="Mopterin_OxRdtase_4Fe-4S_dom"/>
</dbReference>
<dbReference type="InterPro" id="IPR006657">
    <property type="entry name" value="MoPterin_dinucl-bd_dom"/>
</dbReference>
<dbReference type="EMBL" id="JMIX01000012">
    <property type="protein sequence ID" value="KEO90629.1"/>
    <property type="molecule type" value="Genomic_DNA"/>
</dbReference>
<dbReference type="PROSITE" id="PS51669">
    <property type="entry name" value="4FE4S_MOW_BIS_MGD"/>
    <property type="match status" value="1"/>
</dbReference>
<keyword evidence="4" id="KW-0411">Iron-sulfur</keyword>
<evidence type="ECO:0000256" key="4">
    <source>
        <dbReference type="ARBA" id="ARBA00023014"/>
    </source>
</evidence>
<reference evidence="6 7" key="1">
    <citation type="submission" date="2014-04" db="EMBL/GenBank/DDBJ databases">
        <title>A comprehensive comparison of genomes of Erythrobacter spp. Strains.</title>
        <authorList>
            <person name="Zheng Q."/>
        </authorList>
    </citation>
    <scope>NUCLEOTIDE SEQUENCE [LARGE SCALE GENOMIC DNA]</scope>
    <source>
        <strain evidence="6 7">DSM 8509</strain>
    </source>
</reference>
<evidence type="ECO:0000313" key="7">
    <source>
        <dbReference type="Proteomes" id="UP000027866"/>
    </source>
</evidence>
<proteinExistence type="inferred from homology"/>
<dbReference type="PATRIC" id="fig|39960.10.peg.156"/>
<comment type="caution">
    <text evidence="6">The sequence shown here is derived from an EMBL/GenBank/DDBJ whole genome shotgun (WGS) entry which is preliminary data.</text>
</comment>
<dbReference type="InterPro" id="IPR006656">
    <property type="entry name" value="Mopterin_OxRdtase"/>
</dbReference>
<dbReference type="Gene3D" id="3.40.50.740">
    <property type="match status" value="1"/>
</dbReference>
<comment type="similarity">
    <text evidence="1">Belongs to the prokaryotic molybdopterin-containing oxidoreductase family.</text>
</comment>
<keyword evidence="2" id="KW-0479">Metal-binding</keyword>
<dbReference type="InterPro" id="IPR009010">
    <property type="entry name" value="Asp_de-COase-like_dom_sf"/>
</dbReference>
<dbReference type="Pfam" id="PF00384">
    <property type="entry name" value="Molybdopterin"/>
    <property type="match status" value="1"/>
</dbReference>
<feature type="domain" description="4Fe-4S Mo/W bis-MGD-type" evidence="5">
    <location>
        <begin position="3"/>
        <end position="64"/>
    </location>
</feature>
<dbReference type="InterPro" id="IPR050612">
    <property type="entry name" value="Prok_Mopterin_Oxidored"/>
</dbReference>
<dbReference type="Pfam" id="PF01568">
    <property type="entry name" value="Molydop_binding"/>
    <property type="match status" value="1"/>
</dbReference>
<keyword evidence="3" id="KW-0408">Iron</keyword>
<dbReference type="KEGG" id="elq:Ga0102493_111090"/>
<dbReference type="GO" id="GO:0043546">
    <property type="term" value="F:molybdopterin cofactor binding"/>
    <property type="evidence" value="ECO:0007669"/>
    <property type="project" value="InterPro"/>
</dbReference>
<dbReference type="Gene3D" id="2.20.25.90">
    <property type="entry name" value="ADC-like domains"/>
    <property type="match status" value="1"/>
</dbReference>
<dbReference type="Pfam" id="PF04879">
    <property type="entry name" value="Molybdop_Fe4S4"/>
    <property type="match status" value="1"/>
</dbReference>
<accession>A0A074MB55</accession>
<dbReference type="Gene3D" id="2.40.40.20">
    <property type="match status" value="1"/>
</dbReference>
<organism evidence="6 7">
    <name type="scientific">Erythrobacter litoralis</name>
    <dbReference type="NCBI Taxonomy" id="39960"/>
    <lineage>
        <taxon>Bacteria</taxon>
        <taxon>Pseudomonadati</taxon>
        <taxon>Pseudomonadota</taxon>
        <taxon>Alphaproteobacteria</taxon>
        <taxon>Sphingomonadales</taxon>
        <taxon>Erythrobacteraceae</taxon>
        <taxon>Erythrobacter/Porphyrobacter group</taxon>
        <taxon>Erythrobacter</taxon>
    </lineage>
</organism>
<dbReference type="PANTHER" id="PTHR43742:SF2">
    <property type="entry name" value="ASSIMILATORY NITRATE REDUCTASE CATALYTIC SUBUNIT"/>
    <property type="match status" value="1"/>
</dbReference>
<gene>
    <name evidence="6" type="ORF">EH32_02055</name>
</gene>
<evidence type="ECO:0000256" key="3">
    <source>
        <dbReference type="ARBA" id="ARBA00023004"/>
    </source>
</evidence>